<dbReference type="SUPFAM" id="SSF101447">
    <property type="entry name" value="Formin homology 2 domain (FH2 domain)"/>
    <property type="match status" value="1"/>
</dbReference>
<feature type="compositionally biased region" description="Polar residues" evidence="2">
    <location>
        <begin position="1236"/>
        <end position="1262"/>
    </location>
</feature>
<sequence>MATNAFDYWKRRSGTETGPRHVPHHGLDQNPAKREWQIRTAASRLTPISASMNGINLRHSPTSSLASSPLSPRDTSQLHSPLAASSTTLASVESLEPDQLIATLHRSPTNGNLFGLLRKKLQSKSLTDKWLDAFCKADGIHFLLEAWKSNREKPLQKLSDAYFQRECMECLKAAFGSPVILDYLIDDMESQQKVLAALDSTNVAVKKQAMDMLSSMCVHNQDGYQKALEIFERFKAEKTDCSRFQLLVDELRQAKTAAYRTTLITLINAVISNNEALRSRVRIRNEFISLKLFDLLSHIRAEANPDETELFNQLDKFDEDKFADEANLASPDGLDLSNLMDVFHAILAQVSGGPQEVVFLNLLQHLLQVDPHDSLGDVIWSTAEKLVHRATLLEAKEDADLLLRPPVQLVKTADRLKSNQDLSSPSLTAVTFPNTDATMDVEVPCGAPLTGSAPPPPPPPPPPGMTSASFVPAPPPPPPQMPTTQNAAQKLNQKSNISNTKNEVFADENSNELMSLPQQNVPKPKTRLKTFNWNKIPVHKVVGKDNLWTKTAVSVNSNMDYGVMEELFAAPQGDSEKTRDSVSSDIERKRKDSNEINLFDPKRSLNVNIFLKQFRSTHENIIDLIRSGDDEGIGAEKLRGLLKILPEPDEIDMLKSYEGNPARLGTAEKFMHQLLQVLNYKLRIEAMLFESEFEVNMGYLKPCAEVIIRTAESIKSSTRLHETLHMVLMAGNFLNTGGYAGNAAGFKLSSLLKLADIRANKPTINLLHYVTEQATITNPSLLSFPDDLDGLSEAAKLSTENLTQEVKSLDVKCQRLTEQLEEADEEVKQRMMEFLRDAQLELNNLNSNVAEIERLRVDIAEFFCEDVATFRLEDCFKIFHNFCQKFRKAIQENEHRKMQEVKAENRRQEEEEKLRRRIAAGESIDNAIKAGQNRATGWSTMPNRRMSDRSGMLSSDEYASDTGTMTGTFSKRDTQESGYASDTAGAKKRARKMIRSSDEDDLMEYLAQGVESTQSRITVGRVLANEALPAFGRHSLRSRPGGRSQEGSASRERPTSSAVEMSSLTHSPSPQQNVSSWLNAAPPSSPTPPTPSRSPTSRMQVDTNQTQARPSSLPLQQPMDQHVPQQAKQSPLTNQSQNSQSNNPWQNIRREKTAQQQVATTPLSNRNSQLFHPNPIGYEAVGQAPTPLATVHDGVGGNVPSPSPQNTLYGTPGNGVVGSEPTVTQTVVGPTPTVPISTRTQSTPSRAPQKTPFSPVQGPSQSIASKWMQPLQENKVQPNLPSSRPWLPSKTLANAMLVFDPKAGCPGEPLGSGTTSPASSSSENVQPHGGRSGEETDTDTIKSGSDKTRKQLTRTASERLRKWRRLPATNGKVIDEEGGMTDASVEEGPRGLSVRNSQSSTLSGNSKVKTLKELRESGKGSMYANTTIRRAVPPWNPSLKTPKSPPKSEASNDESERSSNKAMYLGTNVFDRLSVPKQRSSPPLARMKSGEMGGDESTAKSVHSDSSSSGTGSVQGGGGSGGKKVTLSLRNSASSSGGRPVGRPSELALSGRTKKNADGSFTTKVSDYTLTSPESPKVMKAALVLSAPVTSRLRH</sequence>
<accession>A0A1D1W2T9</accession>
<feature type="domain" description="FH2" evidence="4">
    <location>
        <begin position="518"/>
        <end position="912"/>
    </location>
</feature>
<dbReference type="InterPro" id="IPR042201">
    <property type="entry name" value="FH2_Formin_sf"/>
</dbReference>
<evidence type="ECO:0008006" key="7">
    <source>
        <dbReference type="Google" id="ProtNLM"/>
    </source>
</evidence>
<organism evidence="5 6">
    <name type="scientific">Ramazzottius varieornatus</name>
    <name type="common">Water bear</name>
    <name type="synonym">Tardigrade</name>
    <dbReference type="NCBI Taxonomy" id="947166"/>
    <lineage>
        <taxon>Eukaryota</taxon>
        <taxon>Metazoa</taxon>
        <taxon>Ecdysozoa</taxon>
        <taxon>Tardigrada</taxon>
        <taxon>Eutardigrada</taxon>
        <taxon>Parachela</taxon>
        <taxon>Hypsibioidea</taxon>
        <taxon>Ramazzottiidae</taxon>
        <taxon>Ramazzottius</taxon>
    </lineage>
</organism>
<feature type="compositionally biased region" description="Polar residues" evidence="2">
    <location>
        <begin position="420"/>
        <end position="437"/>
    </location>
</feature>
<evidence type="ECO:0000259" key="4">
    <source>
        <dbReference type="PROSITE" id="PS51444"/>
    </source>
</evidence>
<evidence type="ECO:0000256" key="2">
    <source>
        <dbReference type="SAM" id="MobiDB-lite"/>
    </source>
</evidence>
<dbReference type="Pfam" id="PF02181">
    <property type="entry name" value="FH2"/>
    <property type="match status" value="1"/>
</dbReference>
<dbReference type="Gene3D" id="1.25.10.10">
    <property type="entry name" value="Leucine-rich Repeat Variant"/>
    <property type="match status" value="1"/>
</dbReference>
<dbReference type="GO" id="GO:0003779">
    <property type="term" value="F:actin binding"/>
    <property type="evidence" value="ECO:0007669"/>
    <property type="project" value="InterPro"/>
</dbReference>
<name>A0A1D1W2T9_RAMVA</name>
<feature type="region of interest" description="Disordered" evidence="2">
    <location>
        <begin position="53"/>
        <end position="83"/>
    </location>
</feature>
<feature type="compositionally biased region" description="Polar residues" evidence="2">
    <location>
        <begin position="1394"/>
        <end position="1408"/>
    </location>
</feature>
<feature type="region of interest" description="Disordered" evidence="2">
    <location>
        <begin position="1225"/>
        <end position="1262"/>
    </location>
</feature>
<evidence type="ECO:0000313" key="6">
    <source>
        <dbReference type="Proteomes" id="UP000186922"/>
    </source>
</evidence>
<feature type="compositionally biased region" description="Low complexity" evidence="2">
    <location>
        <begin position="60"/>
        <end position="72"/>
    </location>
</feature>
<feature type="compositionally biased region" description="Pro residues" evidence="2">
    <location>
        <begin position="472"/>
        <end position="481"/>
    </location>
</feature>
<reference evidence="5 6" key="1">
    <citation type="journal article" date="2016" name="Nat. Commun.">
        <title>Extremotolerant tardigrade genome and improved radiotolerance of human cultured cells by tardigrade-unique protein.</title>
        <authorList>
            <person name="Hashimoto T."/>
            <person name="Horikawa D.D."/>
            <person name="Saito Y."/>
            <person name="Kuwahara H."/>
            <person name="Kozuka-Hata H."/>
            <person name="Shin-I T."/>
            <person name="Minakuchi Y."/>
            <person name="Ohishi K."/>
            <person name="Motoyama A."/>
            <person name="Aizu T."/>
            <person name="Enomoto A."/>
            <person name="Kondo K."/>
            <person name="Tanaka S."/>
            <person name="Hara Y."/>
            <person name="Koshikawa S."/>
            <person name="Sagara H."/>
            <person name="Miura T."/>
            <person name="Yokobori S."/>
            <person name="Miyagawa K."/>
            <person name="Suzuki Y."/>
            <person name="Kubo T."/>
            <person name="Oyama M."/>
            <person name="Kohara Y."/>
            <person name="Fujiyama A."/>
            <person name="Arakawa K."/>
            <person name="Katayama T."/>
            <person name="Toyoda A."/>
            <person name="Kunieda T."/>
        </authorList>
    </citation>
    <scope>NUCLEOTIDE SEQUENCE [LARGE SCALE GENOMIC DNA]</scope>
    <source>
        <strain evidence="5 6">YOKOZUNA-1</strain>
    </source>
</reference>
<dbReference type="SUPFAM" id="SSF48371">
    <property type="entry name" value="ARM repeat"/>
    <property type="match status" value="1"/>
</dbReference>
<dbReference type="SMART" id="SM01139">
    <property type="entry name" value="Drf_FH3"/>
    <property type="match status" value="1"/>
</dbReference>
<feature type="compositionally biased region" description="Low complexity" evidence="2">
    <location>
        <begin position="1499"/>
        <end position="1512"/>
    </location>
</feature>
<dbReference type="InterPro" id="IPR010473">
    <property type="entry name" value="GTPase-bd"/>
</dbReference>
<feature type="region of interest" description="Disordered" evidence="2">
    <location>
        <begin position="1152"/>
        <end position="1171"/>
    </location>
</feature>
<dbReference type="Proteomes" id="UP000186922">
    <property type="component" value="Unassembled WGS sequence"/>
</dbReference>
<feature type="compositionally biased region" description="Polar residues" evidence="2">
    <location>
        <begin position="1154"/>
        <end position="1171"/>
    </location>
</feature>
<feature type="region of interest" description="Disordered" evidence="2">
    <location>
        <begin position="1033"/>
        <end position="1144"/>
    </location>
</feature>
<feature type="compositionally biased region" description="Polar residues" evidence="2">
    <location>
        <begin position="1099"/>
        <end position="1128"/>
    </location>
</feature>
<comment type="caution">
    <text evidence="5">The sequence shown here is derived from an EMBL/GenBank/DDBJ whole genome shotgun (WGS) entry which is preliminary data.</text>
</comment>
<dbReference type="STRING" id="947166.A0A1D1W2T9"/>
<dbReference type="Pfam" id="PF06367">
    <property type="entry name" value="Drf_FH3"/>
    <property type="match status" value="1"/>
</dbReference>
<dbReference type="InterPro" id="IPR010472">
    <property type="entry name" value="FH3_dom"/>
</dbReference>
<feature type="compositionally biased region" description="Low complexity" evidence="2">
    <location>
        <begin position="1523"/>
        <end position="1545"/>
    </location>
</feature>
<feature type="compositionally biased region" description="Pro residues" evidence="2">
    <location>
        <begin position="453"/>
        <end position="464"/>
    </location>
</feature>
<dbReference type="EMBL" id="BDGG01000016">
    <property type="protein sequence ID" value="GAV07837.1"/>
    <property type="molecule type" value="Genomic_DNA"/>
</dbReference>
<feature type="region of interest" description="Disordered" evidence="2">
    <location>
        <begin position="420"/>
        <end position="490"/>
    </location>
</feature>
<dbReference type="PROSITE" id="PS51444">
    <property type="entry name" value="FH2"/>
    <property type="match status" value="1"/>
</dbReference>
<keyword evidence="1" id="KW-0175">Coiled coil</keyword>
<feature type="compositionally biased region" description="Low complexity" evidence="2">
    <location>
        <begin position="1225"/>
        <end position="1235"/>
    </location>
</feature>
<feature type="compositionally biased region" description="Polar residues" evidence="2">
    <location>
        <begin position="1559"/>
        <end position="1569"/>
    </location>
</feature>
<dbReference type="Pfam" id="PF06371">
    <property type="entry name" value="Drf_GBD"/>
    <property type="match status" value="1"/>
</dbReference>
<gene>
    <name evidence="5" type="primary">RvY_17624</name>
    <name evidence="5" type="synonym">RvY_17624.1</name>
    <name evidence="5" type="ORF">RvY_17624-1</name>
</gene>
<feature type="coiled-coil region" evidence="1">
    <location>
        <begin position="799"/>
        <end position="855"/>
    </location>
</feature>
<dbReference type="InterPro" id="IPR015425">
    <property type="entry name" value="FH2_Formin"/>
</dbReference>
<feature type="domain" description="GBD/FH3" evidence="3">
    <location>
        <begin position="36"/>
        <end position="408"/>
    </location>
</feature>
<feature type="compositionally biased region" description="Polar residues" evidence="2">
    <location>
        <begin position="1055"/>
        <end position="1078"/>
    </location>
</feature>
<feature type="compositionally biased region" description="Pro residues" evidence="2">
    <location>
        <begin position="1083"/>
        <end position="1092"/>
    </location>
</feature>
<dbReference type="PANTHER" id="PTHR46345:SF8">
    <property type="entry name" value="FORMIN 3, ISOFORM B"/>
    <property type="match status" value="1"/>
</dbReference>
<keyword evidence="6" id="KW-1185">Reference proteome</keyword>
<dbReference type="InterPro" id="IPR016024">
    <property type="entry name" value="ARM-type_fold"/>
</dbReference>
<evidence type="ECO:0000259" key="3">
    <source>
        <dbReference type="PROSITE" id="PS51232"/>
    </source>
</evidence>
<dbReference type="PROSITE" id="PS51232">
    <property type="entry name" value="GBD_FH3"/>
    <property type="match status" value="1"/>
</dbReference>
<dbReference type="GO" id="GO:0030036">
    <property type="term" value="P:actin cytoskeleton organization"/>
    <property type="evidence" value="ECO:0007669"/>
    <property type="project" value="InterPro"/>
</dbReference>
<feature type="region of interest" description="Disordered" evidence="2">
    <location>
        <begin position="936"/>
        <end position="995"/>
    </location>
</feature>
<feature type="compositionally biased region" description="Gly residues" evidence="2">
    <location>
        <begin position="1513"/>
        <end position="1522"/>
    </location>
</feature>
<dbReference type="Gene3D" id="1.20.58.2220">
    <property type="entry name" value="Formin, FH2 domain"/>
    <property type="match status" value="1"/>
</dbReference>
<dbReference type="InterPro" id="IPR011989">
    <property type="entry name" value="ARM-like"/>
</dbReference>
<dbReference type="PANTHER" id="PTHR46345">
    <property type="entry name" value="INVERTED FORMIN-2"/>
    <property type="match status" value="1"/>
</dbReference>
<dbReference type="SMART" id="SM01140">
    <property type="entry name" value="Drf_GBD"/>
    <property type="match status" value="1"/>
</dbReference>
<feature type="compositionally biased region" description="Low complexity" evidence="2">
    <location>
        <begin position="1311"/>
        <end position="1322"/>
    </location>
</feature>
<protein>
    <recommendedName>
        <fullName evidence="7">FH2 domain-containing protein</fullName>
    </recommendedName>
</protein>
<feature type="region of interest" description="Disordered" evidence="2">
    <location>
        <begin position="1"/>
        <end position="31"/>
    </location>
</feature>
<dbReference type="OrthoDB" id="26518at2759"/>
<dbReference type="GO" id="GO:0031267">
    <property type="term" value="F:small GTPase binding"/>
    <property type="evidence" value="ECO:0007669"/>
    <property type="project" value="InterPro"/>
</dbReference>
<feature type="region of interest" description="Disordered" evidence="2">
    <location>
        <begin position="1303"/>
        <end position="1569"/>
    </location>
</feature>
<proteinExistence type="predicted"/>
<evidence type="ECO:0000313" key="5">
    <source>
        <dbReference type="EMBL" id="GAV07837.1"/>
    </source>
</evidence>
<dbReference type="Gene3D" id="1.10.238.150">
    <property type="entry name" value="Formin, FH3 diaphanous domain"/>
    <property type="match status" value="1"/>
</dbReference>
<feature type="compositionally biased region" description="Low complexity" evidence="2">
    <location>
        <begin position="1129"/>
        <end position="1144"/>
    </location>
</feature>
<evidence type="ECO:0000256" key="1">
    <source>
        <dbReference type="SAM" id="Coils"/>
    </source>
</evidence>
<dbReference type="SMART" id="SM00498">
    <property type="entry name" value="FH2"/>
    <property type="match status" value="1"/>
</dbReference>
<dbReference type="InterPro" id="IPR014768">
    <property type="entry name" value="GBD/FH3_dom"/>
</dbReference>